<gene>
    <name evidence="8" type="ordered locus">Glov_2903</name>
</gene>
<feature type="domain" description="Sigma-54 factor interaction" evidence="6">
    <location>
        <begin position="157"/>
        <end position="385"/>
    </location>
</feature>
<dbReference type="Pfam" id="PF25601">
    <property type="entry name" value="AAA_lid_14"/>
    <property type="match status" value="1"/>
</dbReference>
<dbReference type="SMART" id="SM00448">
    <property type="entry name" value="REC"/>
    <property type="match status" value="1"/>
</dbReference>
<dbReference type="SUPFAM" id="SSF46689">
    <property type="entry name" value="Homeodomain-like"/>
    <property type="match status" value="1"/>
</dbReference>
<dbReference type="GO" id="GO:0006355">
    <property type="term" value="P:regulation of DNA-templated transcription"/>
    <property type="evidence" value="ECO:0007669"/>
    <property type="project" value="InterPro"/>
</dbReference>
<dbReference type="RefSeq" id="WP_012470935.1">
    <property type="nucleotide sequence ID" value="NC_010814.1"/>
</dbReference>
<name>B3E837_TRIL1</name>
<dbReference type="InterPro" id="IPR002197">
    <property type="entry name" value="HTH_Fis"/>
</dbReference>
<dbReference type="PRINTS" id="PR01590">
    <property type="entry name" value="HTHFIS"/>
</dbReference>
<dbReference type="Gene3D" id="1.10.8.60">
    <property type="match status" value="1"/>
</dbReference>
<dbReference type="SUPFAM" id="SSF52172">
    <property type="entry name" value="CheY-like"/>
    <property type="match status" value="1"/>
</dbReference>
<dbReference type="CDD" id="cd00009">
    <property type="entry name" value="AAA"/>
    <property type="match status" value="1"/>
</dbReference>
<evidence type="ECO:0000313" key="9">
    <source>
        <dbReference type="Proteomes" id="UP000002420"/>
    </source>
</evidence>
<dbReference type="eggNOG" id="COG2204">
    <property type="taxonomic scope" value="Bacteria"/>
</dbReference>
<feature type="modified residue" description="4-aspartylphosphate" evidence="5">
    <location>
        <position position="62"/>
    </location>
</feature>
<dbReference type="SMART" id="SM00382">
    <property type="entry name" value="AAA"/>
    <property type="match status" value="1"/>
</dbReference>
<keyword evidence="3" id="KW-0805">Transcription regulation</keyword>
<dbReference type="PANTHER" id="PTHR32071:SF13">
    <property type="entry name" value="RESPONSE REGULATOR HSFA"/>
    <property type="match status" value="1"/>
</dbReference>
<dbReference type="Gene3D" id="3.40.50.2300">
    <property type="match status" value="1"/>
</dbReference>
<sequence>MSKPAQTKQAQGVLLVDDDAGFLEEARRTLHTQGITNITTLQDSSKIFQELSEGGHSVLILDWVMPGLSGADLLPEIVRQHPYLPVIILTGVADLENVVSCIKQGAYDYITKPLDANRLVSIVQKAFTTEELASQNKKLTGYLQGQPLEDPECFSDIISCSDRMQSLFKIIEAMRHSRQPVLITGETGVGKELIAKAIHRSSGLRGPMVTVNVAGLDDSMFSDSLFGHKKGAFTGATESREGLIEKAKDGTLFLDEIGEISVQSQVKLLRLIQQNEYYRVGSDVLQKSSARIIAASNANFEALFESGSFRQDLYYRISAHSLHVPPLRDRREDILPLAEHYAARIAQELKKAIPRFSREVRKSLRCYDFHGNVRELINKINNAVTNNRSGTLQLDDFPGLSTGCGGLNNMIRRIGSNQFVLHGIFSEFPTYEELELLLTEEAIEEANGNRSAAAELLGVSRPTLQKKLDLCDSRKWSGAKS</sequence>
<dbReference type="AlphaFoldDB" id="B3E837"/>
<dbReference type="Pfam" id="PF00072">
    <property type="entry name" value="Response_reg"/>
    <property type="match status" value="1"/>
</dbReference>
<dbReference type="Pfam" id="PF02954">
    <property type="entry name" value="HTH_8"/>
    <property type="match status" value="1"/>
</dbReference>
<keyword evidence="5" id="KW-0597">Phosphoprotein</keyword>
<feature type="domain" description="Response regulatory" evidence="7">
    <location>
        <begin position="12"/>
        <end position="127"/>
    </location>
</feature>
<reference evidence="8 9" key="1">
    <citation type="submission" date="2008-05" db="EMBL/GenBank/DDBJ databases">
        <title>Complete sequence of chromosome of Geobacter lovleyi SZ.</title>
        <authorList>
            <consortium name="US DOE Joint Genome Institute"/>
            <person name="Lucas S."/>
            <person name="Copeland A."/>
            <person name="Lapidus A."/>
            <person name="Glavina del Rio T."/>
            <person name="Dalin E."/>
            <person name="Tice H."/>
            <person name="Bruce D."/>
            <person name="Goodwin L."/>
            <person name="Pitluck S."/>
            <person name="Chertkov O."/>
            <person name="Meincke L."/>
            <person name="Brettin T."/>
            <person name="Detter J.C."/>
            <person name="Han C."/>
            <person name="Tapia R."/>
            <person name="Kuske C.R."/>
            <person name="Schmutz J."/>
            <person name="Larimer F."/>
            <person name="Land M."/>
            <person name="Hauser L."/>
            <person name="Kyrpides N."/>
            <person name="Mikhailova N."/>
            <person name="Sung Y."/>
            <person name="Fletcher K.E."/>
            <person name="Ritalahti K.M."/>
            <person name="Loeffler F.E."/>
            <person name="Richardson P."/>
        </authorList>
    </citation>
    <scope>NUCLEOTIDE SEQUENCE [LARGE SCALE GENOMIC DNA]</scope>
    <source>
        <strain evidence="9">ATCC BAA-1151 / DSM 17278 / SZ</strain>
    </source>
</reference>
<dbReference type="HOGENOM" id="CLU_000445_0_6_7"/>
<dbReference type="PROSITE" id="PS50110">
    <property type="entry name" value="RESPONSE_REGULATORY"/>
    <property type="match status" value="1"/>
</dbReference>
<organism evidence="8 9">
    <name type="scientific">Trichlorobacter lovleyi (strain ATCC BAA-1151 / DSM 17278 / SZ)</name>
    <name type="common">Geobacter lovleyi</name>
    <dbReference type="NCBI Taxonomy" id="398767"/>
    <lineage>
        <taxon>Bacteria</taxon>
        <taxon>Pseudomonadati</taxon>
        <taxon>Thermodesulfobacteriota</taxon>
        <taxon>Desulfuromonadia</taxon>
        <taxon>Geobacterales</taxon>
        <taxon>Geobacteraceae</taxon>
        <taxon>Trichlorobacter</taxon>
    </lineage>
</organism>
<dbReference type="GO" id="GO:0000160">
    <property type="term" value="P:phosphorelay signal transduction system"/>
    <property type="evidence" value="ECO:0007669"/>
    <property type="project" value="InterPro"/>
</dbReference>
<dbReference type="KEGG" id="glo:Glov_2903"/>
<proteinExistence type="predicted"/>
<keyword evidence="9" id="KW-1185">Reference proteome</keyword>
<dbReference type="InterPro" id="IPR058031">
    <property type="entry name" value="AAA_lid_NorR"/>
</dbReference>
<dbReference type="InterPro" id="IPR027417">
    <property type="entry name" value="P-loop_NTPase"/>
</dbReference>
<protein>
    <submittedName>
        <fullName evidence="8">Two component, sigma54 specific, transcriptional regulator, Fis family</fullName>
    </submittedName>
</protein>
<dbReference type="Gene3D" id="1.10.10.60">
    <property type="entry name" value="Homeodomain-like"/>
    <property type="match status" value="1"/>
</dbReference>
<evidence type="ECO:0000256" key="3">
    <source>
        <dbReference type="ARBA" id="ARBA00023015"/>
    </source>
</evidence>
<dbReference type="InterPro" id="IPR011006">
    <property type="entry name" value="CheY-like_superfamily"/>
</dbReference>
<dbReference type="Pfam" id="PF00158">
    <property type="entry name" value="Sigma54_activat"/>
    <property type="match status" value="1"/>
</dbReference>
<dbReference type="InterPro" id="IPR002078">
    <property type="entry name" value="Sigma_54_int"/>
</dbReference>
<dbReference type="Gene3D" id="3.40.50.300">
    <property type="entry name" value="P-loop containing nucleotide triphosphate hydrolases"/>
    <property type="match status" value="1"/>
</dbReference>
<dbReference type="InterPro" id="IPR003593">
    <property type="entry name" value="AAA+_ATPase"/>
</dbReference>
<keyword evidence="2" id="KW-0067">ATP-binding</keyword>
<dbReference type="InterPro" id="IPR025662">
    <property type="entry name" value="Sigma_54_int_dom_ATP-bd_1"/>
</dbReference>
<dbReference type="SUPFAM" id="SSF52540">
    <property type="entry name" value="P-loop containing nucleoside triphosphate hydrolases"/>
    <property type="match status" value="1"/>
</dbReference>
<dbReference type="EMBL" id="CP001089">
    <property type="protein sequence ID" value="ACD96610.1"/>
    <property type="molecule type" value="Genomic_DNA"/>
</dbReference>
<dbReference type="GO" id="GO:0005524">
    <property type="term" value="F:ATP binding"/>
    <property type="evidence" value="ECO:0007669"/>
    <property type="project" value="UniProtKB-KW"/>
</dbReference>
<evidence type="ECO:0000259" key="7">
    <source>
        <dbReference type="PROSITE" id="PS50110"/>
    </source>
</evidence>
<dbReference type="InterPro" id="IPR001789">
    <property type="entry name" value="Sig_transdc_resp-reg_receiver"/>
</dbReference>
<dbReference type="PANTHER" id="PTHR32071">
    <property type="entry name" value="TRANSCRIPTIONAL REGULATORY PROTEIN"/>
    <property type="match status" value="1"/>
</dbReference>
<evidence type="ECO:0000256" key="1">
    <source>
        <dbReference type="ARBA" id="ARBA00022741"/>
    </source>
</evidence>
<evidence type="ECO:0000256" key="4">
    <source>
        <dbReference type="ARBA" id="ARBA00023163"/>
    </source>
</evidence>
<evidence type="ECO:0000256" key="5">
    <source>
        <dbReference type="PROSITE-ProRule" id="PRU00169"/>
    </source>
</evidence>
<dbReference type="PROSITE" id="PS00675">
    <property type="entry name" value="SIGMA54_INTERACT_1"/>
    <property type="match status" value="1"/>
</dbReference>
<accession>B3E837</accession>
<keyword evidence="1" id="KW-0547">Nucleotide-binding</keyword>
<dbReference type="FunFam" id="3.40.50.300:FF:000006">
    <property type="entry name" value="DNA-binding transcriptional regulator NtrC"/>
    <property type="match status" value="1"/>
</dbReference>
<keyword evidence="4" id="KW-0804">Transcription</keyword>
<evidence type="ECO:0000313" key="8">
    <source>
        <dbReference type="EMBL" id="ACD96610.1"/>
    </source>
</evidence>
<dbReference type="GO" id="GO:0043565">
    <property type="term" value="F:sequence-specific DNA binding"/>
    <property type="evidence" value="ECO:0007669"/>
    <property type="project" value="InterPro"/>
</dbReference>
<dbReference type="PROSITE" id="PS50045">
    <property type="entry name" value="SIGMA54_INTERACT_4"/>
    <property type="match status" value="1"/>
</dbReference>
<evidence type="ECO:0000259" key="6">
    <source>
        <dbReference type="PROSITE" id="PS50045"/>
    </source>
</evidence>
<dbReference type="STRING" id="398767.Glov_2903"/>
<dbReference type="Proteomes" id="UP000002420">
    <property type="component" value="Chromosome"/>
</dbReference>
<evidence type="ECO:0000256" key="2">
    <source>
        <dbReference type="ARBA" id="ARBA00022840"/>
    </source>
</evidence>
<dbReference type="OrthoDB" id="9814761at2"/>
<dbReference type="InterPro" id="IPR009057">
    <property type="entry name" value="Homeodomain-like_sf"/>
</dbReference>